<dbReference type="GO" id="GO:0046872">
    <property type="term" value="F:metal ion binding"/>
    <property type="evidence" value="ECO:0007669"/>
    <property type="project" value="UniProtKB-KW"/>
</dbReference>
<evidence type="ECO:0000256" key="3">
    <source>
        <dbReference type="ARBA" id="ARBA00023014"/>
    </source>
</evidence>
<comment type="caution">
    <text evidence="5">The sequence shown here is derived from an EMBL/GenBank/DDBJ whole genome shotgun (WGS) entry which is preliminary data.</text>
</comment>
<dbReference type="Pfam" id="PF13183">
    <property type="entry name" value="Fer4_8"/>
    <property type="match status" value="1"/>
</dbReference>
<accession>A0A419F096</accession>
<proteinExistence type="predicted"/>
<protein>
    <submittedName>
        <fullName evidence="5">Formate dehydrogenase</fullName>
    </submittedName>
</protein>
<sequence>MTAYSKLSVTEGSLNESLAALFKSMLEKNVVDAVLVPAHQRPKGVMQTLITEPGGLVQIDPFAPVVPVSTATLVSKLTNVPSGRPLAVVMRSCEVRALLELVKLKQASVEDLVLIGIDCLGRYENADYMKLEQNGSTSKAFLEAARDGMGAKSADEPHVATACKICEYPVSDNVDIRLCVIGCEPNEVFIEWVSDKGEEARKALGIDVQEAPSGRKEAVEKIKKTRIAERDKVFADIHERVNSLEKLRDYLAGCVNCYNCRVACPVCYCKECVFVTDTFRHPGDRYVSWADKRGSLKMPTESLLYHLTRMTHMSTLCVGCGQCTSACPNNIELSQLFRAVAQKTQARFDYHPGRSLDEPQPLAVFYAEELVEVTGQVK</sequence>
<evidence type="ECO:0000256" key="1">
    <source>
        <dbReference type="ARBA" id="ARBA00022723"/>
    </source>
</evidence>
<reference evidence="5 6" key="1">
    <citation type="journal article" date="2017" name="ISME J.">
        <title>Energy and carbon metabolisms in a deep terrestrial subsurface fluid microbial community.</title>
        <authorList>
            <person name="Momper L."/>
            <person name="Jungbluth S.P."/>
            <person name="Lee M.D."/>
            <person name="Amend J.P."/>
        </authorList>
    </citation>
    <scope>NUCLEOTIDE SEQUENCE [LARGE SCALE GENOMIC DNA]</scope>
    <source>
        <strain evidence="5">SURF_17</strain>
    </source>
</reference>
<dbReference type="AlphaFoldDB" id="A0A419F096"/>
<feature type="domain" description="4Fe-4S ferredoxin-type" evidence="4">
    <location>
        <begin position="308"/>
        <end position="336"/>
    </location>
</feature>
<dbReference type="InterPro" id="IPR017896">
    <property type="entry name" value="4Fe4S_Fe-S-bd"/>
</dbReference>
<gene>
    <name evidence="5" type="ORF">C4532_07845</name>
</gene>
<evidence type="ECO:0000313" key="5">
    <source>
        <dbReference type="EMBL" id="RJP71218.1"/>
    </source>
</evidence>
<keyword evidence="1" id="KW-0479">Metal-binding</keyword>
<dbReference type="PROSITE" id="PS00198">
    <property type="entry name" value="4FE4S_FER_1"/>
    <property type="match status" value="1"/>
</dbReference>
<dbReference type="InterPro" id="IPR009051">
    <property type="entry name" value="Helical_ferredxn"/>
</dbReference>
<evidence type="ECO:0000313" key="6">
    <source>
        <dbReference type="Proteomes" id="UP000285961"/>
    </source>
</evidence>
<dbReference type="PROSITE" id="PS51379">
    <property type="entry name" value="4FE4S_FER_2"/>
    <property type="match status" value="1"/>
</dbReference>
<dbReference type="EMBL" id="QZKI01000061">
    <property type="protein sequence ID" value="RJP71218.1"/>
    <property type="molecule type" value="Genomic_DNA"/>
</dbReference>
<dbReference type="GO" id="GO:0051536">
    <property type="term" value="F:iron-sulfur cluster binding"/>
    <property type="evidence" value="ECO:0007669"/>
    <property type="project" value="UniProtKB-KW"/>
</dbReference>
<dbReference type="PANTHER" id="PTHR40447">
    <property type="entry name" value="ANAEROBIC SULFITE REDUCTASE SUBUNIT A"/>
    <property type="match status" value="1"/>
</dbReference>
<dbReference type="Gene3D" id="1.10.1060.10">
    <property type="entry name" value="Alpha-helical ferredoxin"/>
    <property type="match status" value="1"/>
</dbReference>
<evidence type="ECO:0000256" key="2">
    <source>
        <dbReference type="ARBA" id="ARBA00023004"/>
    </source>
</evidence>
<organism evidence="5 6">
    <name type="scientific">Candidatus Abyssobacteria bacterium SURF_17</name>
    <dbReference type="NCBI Taxonomy" id="2093361"/>
    <lineage>
        <taxon>Bacteria</taxon>
        <taxon>Pseudomonadati</taxon>
        <taxon>Candidatus Hydrogenedentota</taxon>
        <taxon>Candidatus Abyssobacteria</taxon>
    </lineage>
</organism>
<dbReference type="Proteomes" id="UP000285961">
    <property type="component" value="Unassembled WGS sequence"/>
</dbReference>
<keyword evidence="2" id="KW-0408">Iron</keyword>
<keyword evidence="3" id="KW-0411">Iron-sulfur</keyword>
<dbReference type="PANTHER" id="PTHR40447:SF1">
    <property type="entry name" value="ANAEROBIC SULFITE REDUCTASE SUBUNIT A"/>
    <property type="match status" value="1"/>
</dbReference>
<evidence type="ECO:0000259" key="4">
    <source>
        <dbReference type="PROSITE" id="PS51379"/>
    </source>
</evidence>
<dbReference type="SUPFAM" id="SSF46548">
    <property type="entry name" value="alpha-helical ferredoxin"/>
    <property type="match status" value="1"/>
</dbReference>
<name>A0A419F096_9BACT</name>
<dbReference type="InterPro" id="IPR017900">
    <property type="entry name" value="4Fe4S_Fe_S_CS"/>
</dbReference>